<dbReference type="Pfam" id="PF13966">
    <property type="entry name" value="zf-RVT"/>
    <property type="match status" value="1"/>
</dbReference>
<dbReference type="Pfam" id="PF14392">
    <property type="entry name" value="zf-CCHC_4"/>
    <property type="match status" value="1"/>
</dbReference>
<organism evidence="10">
    <name type="scientific">Fagus sylvatica</name>
    <name type="common">Beechnut</name>
    <dbReference type="NCBI Taxonomy" id="28930"/>
    <lineage>
        <taxon>Eukaryota</taxon>
        <taxon>Viridiplantae</taxon>
        <taxon>Streptophyta</taxon>
        <taxon>Embryophyta</taxon>
        <taxon>Tracheophyta</taxon>
        <taxon>Spermatophyta</taxon>
        <taxon>Magnoliopsida</taxon>
        <taxon>eudicotyledons</taxon>
        <taxon>Gunneridae</taxon>
        <taxon>Pentapetalae</taxon>
        <taxon>rosids</taxon>
        <taxon>fabids</taxon>
        <taxon>Fagales</taxon>
        <taxon>Fagaceae</taxon>
        <taxon>Fagus</taxon>
    </lineage>
</organism>
<feature type="region of interest" description="Disordered" evidence="5">
    <location>
        <begin position="179"/>
        <end position="205"/>
    </location>
</feature>
<dbReference type="Gene3D" id="3.30.420.10">
    <property type="entry name" value="Ribonuclease H-like superfamily/Ribonuclease H"/>
    <property type="match status" value="1"/>
</dbReference>
<dbReference type="SUPFAM" id="SSF51445">
    <property type="entry name" value="(Trans)glycosidases"/>
    <property type="match status" value="1"/>
</dbReference>
<gene>
    <name evidence="10" type="ORF">FSB_LOCUS56358</name>
</gene>
<sequence length="2234" mass="252157">MGNNRVLFLFTETADMERVLANGPWSFDKYLILLKRLEDNQSFSDVVFDSCSFWVQIHELPVQCMSSGVCGKIGKTLGQVEQVEEFNEGRGGENFMRVRVQLDVTQPLCRGRKIWLGGEQDHWVSFKFECLPIFCYWCGQISHDDRDCAIWLNSRGRMTPDQQEYGPWLRGELPRFSRREGLGRGAPSHDFSSSETRKETSLVRNSEVAVQDKTNMEIPEITHSPKIGDSQINFQIPKAGVSNSDNKWAGLEKVPSRGQSGGLALFWRREIPVSISSYSHHHIDALMDYDVESAWQFTGFYGSPTVVGKSVAWDLIRVLRGHHTLPWFCGDDFNELLQAEEKWGRVARPESQMREFRRVVDDCGFVDLGFVGSPYTWWNKQTGTARVLERLDWCLATVDWLLKFPNSRVTHLHVVFSDHRPLWVELQLSGRNLRPCRKRFRFEEMWTMHQGCEDTIRKAWETRQNGTPMFQVVEKIKASRESLKKWSFNQFGSIQAAIATNTRLLQQEEELRPENQNVPLIQKLNGELADLHAKEERMWKQPSRVLWLQSGDRNTKYFHCKATYRKRRNYIHGIRDRVGVWQSRDEVVEHTIVEYYKDLFTTSQLGNFDEILSGVNRVITTDMNQQLDAKFTAAEVEHALNQMGPLKAPGPDESQSAFVPGRLISDNILIAFETLHHMKYMKGNKQGYMALKLNMSKAYDRVKWAFLESIMLKMGFTESWVSMIMECVRTVSYSVLINGEPKGFFHPTRGLRQGDPISPYLFLLCAEGLHALLAKAALSKKIQGISISCGGPKLTHLFFADDSVLFCRASLQECHAIQDILRIYERASGQQINQDKTTIFFSSSTQEEIQNEIKDALRLPVIRQYENYLGLPSMAGREVLIKAVVQAIPTYTMNVFKLPKKLCSELEKMVRDFWWGHSGEARKVHWVNWGAFCKPKQVGGMGFRELLKFNDALLAKQVWWLIHNKSSLLYRVLQAKYFPRSSIMDIRCSTRASFAWKSILKTRTVIQKGARWRIGRGDSVCIWRDKWIPPPSSGLPLSPPNLLDAEACVSSLIQHSSGTWNSTLIDQIFLPSDAELIKSIPLSMRAKDDAVVWSREKNGHYSVRSAYKMLTEAESSAQQSCSDMGVWTKFWKMVWSIRVPHKIRHFLWRACLNALPTMVNLSRRHIVTDGRCGFCLGEEEDVLHAVWSCPSLTELWGHHGFARKIIRHHHTSILDNKAMYQNTVDSLDSIYPLVQRLTSEYHLANEVDVPHAISIPVSWRPSTVCEFKVNFDAAVFQKHLSTGVGVVIRNGQGLPVAVACQRYPCAYAIDDAEAMAARVALQLAWDIGLRDVEVEGDSLIVIRALKDQEMCLASYGDIIMDIKHLVVNMTITATPSIKDGCLMVRGEVVLTGVPENVVVSQVGSEGSAFLGATSTTPSSRHVFSLGVLEGVYKFLSLFRVKIWWMIPRVGKSGSEIPLETQMLLLEAREQSALHDTISSDTNYTENTFYILLLPVLEGQFRTSLQGTPANELQFCVESGDVNVQTSQSLEAVFINFGDNPFELLKNSIKILEKHKGTFSHIENKKIPAHLDWFGWCTWDAFYSKVSPQGIKEGLQSFLEGGCVPKFLIIDDGWQETVNEFCKEGEPCIEGIQFASRLVDIKENSKFKSSDSDNTCIDLHDFIDSIKDKYGLKFVYVWHALAGYWGGVLPSSETMKKYNPKIAYPIQSPGNTGNLRDIVTDILEKYGVGVIEPEKVFEFYNDLHSYLASCGVDGVKVDVQNLIETLGSGVGGRVSLTRCYQEALEQSIARNFKDNNLICSMSHNSDSIYSSKKSAVARASEDFTPSEPTFQTLHIASVAFNSLLIGEIMVPDWDMFQSKHDTAEFHAAARAIGGCAVYVSDKPGKQDFKILRKLVLPDGSVLRARYAGRPTRDCLFEDPVMDRKSLLKIWNLNKLSGVIGVFNCQGAGSWPLKEVTQDMCSAASTSSSISCHVSPHDVEFLEEIADESWNGDCAIYAFNSGSLTKLPRNGTLEVSLRTLTCEIYTISPIRVFGNDLLFAPLGLLDMYNSGGAVEALNCTMDLSRCTIKIKGRGCGQFGAYSSTKPKCCMVDMKEEEFTYNAVDGLLTVEIQVGFVGRAIDIELVVYLLESAVKLEKIVINPRDLHIVGTPWETEEFEINRGARECAEQLTENLPPGAESGYAAMANSTHQASSSSSSHLFLWLLRSTPAVSFLVISPNPLRPDQRRPVNSRASKL</sequence>
<proteinExistence type="inferred from homology"/>
<dbReference type="InterPro" id="IPR002156">
    <property type="entry name" value="RNaseH_domain"/>
</dbReference>
<evidence type="ECO:0000256" key="2">
    <source>
        <dbReference type="ARBA" id="ARBA00012708"/>
    </source>
</evidence>
<dbReference type="Pfam" id="PF05691">
    <property type="entry name" value="Raffinose_syn"/>
    <property type="match status" value="1"/>
</dbReference>
<dbReference type="InterPro" id="IPR036397">
    <property type="entry name" value="RNaseH_sf"/>
</dbReference>
<dbReference type="InterPro" id="IPR043502">
    <property type="entry name" value="DNA/RNA_pol_sf"/>
</dbReference>
<comment type="catalytic activity">
    <reaction evidence="4">
        <text>alpha-D-galactosyl-(1-&gt;3)-1D-myo-inositol + sucrose = raffinose + myo-inositol</text>
        <dbReference type="Rhea" id="RHEA:20161"/>
        <dbReference type="ChEBI" id="CHEBI:16634"/>
        <dbReference type="ChEBI" id="CHEBI:17268"/>
        <dbReference type="ChEBI" id="CHEBI:17505"/>
        <dbReference type="ChEBI" id="CHEBI:17992"/>
        <dbReference type="EC" id="2.4.1.82"/>
    </reaction>
</comment>
<keyword evidence="3" id="KW-0119">Carbohydrate metabolism</keyword>
<dbReference type="CDD" id="cd06222">
    <property type="entry name" value="RNase_H_like"/>
    <property type="match status" value="1"/>
</dbReference>
<dbReference type="InterPro" id="IPR013785">
    <property type="entry name" value="Aldolase_TIM"/>
</dbReference>
<dbReference type="EMBL" id="OIVN01006233">
    <property type="protein sequence ID" value="SPD28476.1"/>
    <property type="molecule type" value="Genomic_DNA"/>
</dbReference>
<evidence type="ECO:0000256" key="1">
    <source>
        <dbReference type="ARBA" id="ARBA00007240"/>
    </source>
</evidence>
<evidence type="ECO:0000259" key="6">
    <source>
        <dbReference type="Pfam" id="PF00078"/>
    </source>
</evidence>
<dbReference type="Gene3D" id="3.20.20.70">
    <property type="entry name" value="Aldolase class I"/>
    <property type="match status" value="1"/>
</dbReference>
<dbReference type="InterPro" id="IPR008811">
    <property type="entry name" value="Glycosyl_hydrolases_36"/>
</dbReference>
<feature type="domain" description="RNase H type-1" evidence="7">
    <location>
        <begin position="1270"/>
        <end position="1366"/>
    </location>
</feature>
<feature type="domain" description="Reverse transcriptase zinc-binding" evidence="8">
    <location>
        <begin position="1101"/>
        <end position="1196"/>
    </location>
</feature>
<evidence type="ECO:0000259" key="9">
    <source>
        <dbReference type="Pfam" id="PF14392"/>
    </source>
</evidence>
<feature type="domain" description="Reverse transcriptase" evidence="6">
    <location>
        <begin position="638"/>
        <end position="845"/>
    </location>
</feature>
<dbReference type="GO" id="GO:0004523">
    <property type="term" value="F:RNA-DNA hybrid ribonuclease activity"/>
    <property type="evidence" value="ECO:0007669"/>
    <property type="project" value="InterPro"/>
</dbReference>
<dbReference type="GO" id="GO:0047274">
    <property type="term" value="F:galactinol-sucrose galactosyltransferase activity"/>
    <property type="evidence" value="ECO:0007669"/>
    <property type="project" value="UniProtKB-EC"/>
</dbReference>
<name>A0A2N9ISP9_FAGSY</name>
<dbReference type="InterPro" id="IPR025836">
    <property type="entry name" value="Zn_knuckle_CX2CX4HX4C"/>
</dbReference>
<dbReference type="PANTHER" id="PTHR31268:SF10">
    <property type="entry name" value="GALACTINOL--SUCROSE GALACTOSYLTRANSFERASE"/>
    <property type="match status" value="1"/>
</dbReference>
<evidence type="ECO:0000259" key="8">
    <source>
        <dbReference type="Pfam" id="PF13966"/>
    </source>
</evidence>
<dbReference type="InterPro" id="IPR017853">
    <property type="entry name" value="GH"/>
</dbReference>
<dbReference type="Pfam" id="PF00078">
    <property type="entry name" value="RVT_1"/>
    <property type="match status" value="1"/>
</dbReference>
<dbReference type="Pfam" id="PF13456">
    <property type="entry name" value="RVT_3"/>
    <property type="match status" value="1"/>
</dbReference>
<comment type="similarity">
    <text evidence="1">Belongs to the glycosyl hydrolases 36 family.</text>
</comment>
<dbReference type="InterPro" id="IPR036691">
    <property type="entry name" value="Endo/exonu/phosph_ase_sf"/>
</dbReference>
<dbReference type="CDD" id="cd01650">
    <property type="entry name" value="RT_nLTR_like"/>
    <property type="match status" value="1"/>
</dbReference>
<evidence type="ECO:0000256" key="3">
    <source>
        <dbReference type="ARBA" id="ARBA00023277"/>
    </source>
</evidence>
<dbReference type="InterPro" id="IPR012337">
    <property type="entry name" value="RNaseH-like_sf"/>
</dbReference>
<dbReference type="PANTHER" id="PTHR31268">
    <property type="match status" value="1"/>
</dbReference>
<evidence type="ECO:0000256" key="4">
    <source>
        <dbReference type="ARBA" id="ARBA00049426"/>
    </source>
</evidence>
<accession>A0A2N9ISP9</accession>
<evidence type="ECO:0000313" key="10">
    <source>
        <dbReference type="EMBL" id="SPD28476.1"/>
    </source>
</evidence>
<dbReference type="InterPro" id="IPR000477">
    <property type="entry name" value="RT_dom"/>
</dbReference>
<dbReference type="SUPFAM" id="SSF56672">
    <property type="entry name" value="DNA/RNA polymerases"/>
    <property type="match status" value="1"/>
</dbReference>
<dbReference type="Gene3D" id="3.60.10.10">
    <property type="entry name" value="Endonuclease/exonuclease/phosphatase"/>
    <property type="match status" value="1"/>
</dbReference>
<protein>
    <recommendedName>
        <fullName evidence="2">galactinol--sucrose galactosyltransferase</fullName>
        <ecNumber evidence="2">2.4.1.82</ecNumber>
    </recommendedName>
</protein>
<dbReference type="GO" id="GO:0003676">
    <property type="term" value="F:nucleic acid binding"/>
    <property type="evidence" value="ECO:0007669"/>
    <property type="project" value="InterPro"/>
</dbReference>
<dbReference type="EC" id="2.4.1.82" evidence="2"/>
<evidence type="ECO:0000259" key="7">
    <source>
        <dbReference type="Pfam" id="PF13456"/>
    </source>
</evidence>
<dbReference type="SUPFAM" id="SSF56219">
    <property type="entry name" value="DNase I-like"/>
    <property type="match status" value="1"/>
</dbReference>
<dbReference type="InterPro" id="IPR026960">
    <property type="entry name" value="RVT-Znf"/>
</dbReference>
<reference evidence="10" key="1">
    <citation type="submission" date="2018-02" db="EMBL/GenBank/DDBJ databases">
        <authorList>
            <person name="Cohen D.B."/>
            <person name="Kent A.D."/>
        </authorList>
    </citation>
    <scope>NUCLEOTIDE SEQUENCE</scope>
</reference>
<dbReference type="InterPro" id="IPR044730">
    <property type="entry name" value="RNase_H-like_dom_plant"/>
</dbReference>
<dbReference type="SUPFAM" id="SSF53098">
    <property type="entry name" value="Ribonuclease H-like"/>
    <property type="match status" value="1"/>
</dbReference>
<evidence type="ECO:0000256" key="5">
    <source>
        <dbReference type="SAM" id="MobiDB-lite"/>
    </source>
</evidence>
<feature type="domain" description="Zinc knuckle CX2CX4HX4C" evidence="9">
    <location>
        <begin position="102"/>
        <end position="149"/>
    </location>
</feature>